<evidence type="ECO:0000256" key="5">
    <source>
        <dbReference type="ARBA" id="ARBA00023136"/>
    </source>
</evidence>
<evidence type="ECO:0000256" key="3">
    <source>
        <dbReference type="ARBA" id="ARBA00022692"/>
    </source>
</evidence>
<feature type="transmembrane region" description="Helical" evidence="6">
    <location>
        <begin position="326"/>
        <end position="348"/>
    </location>
</feature>
<dbReference type="Gene3D" id="1.20.1250.20">
    <property type="entry name" value="MFS general substrate transporter like domains"/>
    <property type="match status" value="2"/>
</dbReference>
<feature type="transmembrane region" description="Helical" evidence="6">
    <location>
        <begin position="301"/>
        <end position="320"/>
    </location>
</feature>
<keyword evidence="5 6" id="KW-0472">Membrane</keyword>
<dbReference type="InterPro" id="IPR036259">
    <property type="entry name" value="MFS_trans_sf"/>
</dbReference>
<dbReference type="Pfam" id="PF07690">
    <property type="entry name" value="MFS_1"/>
    <property type="match status" value="1"/>
</dbReference>
<name>A0A4R1MHA4_9FIRM</name>
<dbReference type="PROSITE" id="PS50850">
    <property type="entry name" value="MFS"/>
    <property type="match status" value="1"/>
</dbReference>
<dbReference type="RefSeq" id="WP_132282955.1">
    <property type="nucleotide sequence ID" value="NZ_SMGQ01000015.1"/>
</dbReference>
<evidence type="ECO:0000256" key="1">
    <source>
        <dbReference type="ARBA" id="ARBA00004651"/>
    </source>
</evidence>
<dbReference type="Proteomes" id="UP000294545">
    <property type="component" value="Unassembled WGS sequence"/>
</dbReference>
<dbReference type="EMBL" id="SMGQ01000015">
    <property type="protein sequence ID" value="TCK90504.1"/>
    <property type="molecule type" value="Genomic_DNA"/>
</dbReference>
<feature type="transmembrane region" description="Helical" evidence="6">
    <location>
        <begin position="84"/>
        <end position="103"/>
    </location>
</feature>
<dbReference type="GO" id="GO:0005886">
    <property type="term" value="C:plasma membrane"/>
    <property type="evidence" value="ECO:0007669"/>
    <property type="project" value="UniProtKB-SubCell"/>
</dbReference>
<evidence type="ECO:0000313" key="8">
    <source>
        <dbReference type="EMBL" id="TCK90504.1"/>
    </source>
</evidence>
<dbReference type="InterPro" id="IPR011701">
    <property type="entry name" value="MFS"/>
</dbReference>
<evidence type="ECO:0000256" key="4">
    <source>
        <dbReference type="ARBA" id="ARBA00022989"/>
    </source>
</evidence>
<dbReference type="PANTHER" id="PTHR11360:SF308">
    <property type="entry name" value="BLL3089 PROTEIN"/>
    <property type="match status" value="1"/>
</dbReference>
<feature type="domain" description="Major facilitator superfamily (MFS) profile" evidence="7">
    <location>
        <begin position="17"/>
        <end position="415"/>
    </location>
</feature>
<keyword evidence="9" id="KW-1185">Reference proteome</keyword>
<dbReference type="CDD" id="cd17355">
    <property type="entry name" value="MFS_YcxA_like"/>
    <property type="match status" value="1"/>
</dbReference>
<feature type="transmembrane region" description="Helical" evidence="6">
    <location>
        <begin position="392"/>
        <end position="410"/>
    </location>
</feature>
<feature type="transmembrane region" description="Helical" evidence="6">
    <location>
        <begin position="271"/>
        <end position="294"/>
    </location>
</feature>
<evidence type="ECO:0000259" key="7">
    <source>
        <dbReference type="PROSITE" id="PS50850"/>
    </source>
</evidence>
<evidence type="ECO:0000256" key="2">
    <source>
        <dbReference type="ARBA" id="ARBA00022448"/>
    </source>
</evidence>
<evidence type="ECO:0000313" key="9">
    <source>
        <dbReference type="Proteomes" id="UP000294545"/>
    </source>
</evidence>
<comment type="caution">
    <text evidence="8">The sequence shown here is derived from an EMBL/GenBank/DDBJ whole genome shotgun (WGS) entry which is preliminary data.</text>
</comment>
<feature type="transmembrane region" description="Helical" evidence="6">
    <location>
        <begin position="237"/>
        <end position="259"/>
    </location>
</feature>
<feature type="transmembrane region" description="Helical" evidence="6">
    <location>
        <begin position="12"/>
        <end position="29"/>
    </location>
</feature>
<accession>A0A4R1MHA4</accession>
<dbReference type="InterPro" id="IPR020846">
    <property type="entry name" value="MFS_dom"/>
</dbReference>
<evidence type="ECO:0000256" key="6">
    <source>
        <dbReference type="SAM" id="Phobius"/>
    </source>
</evidence>
<protein>
    <submittedName>
        <fullName evidence="8">Cyanate permease</fullName>
    </submittedName>
</protein>
<dbReference type="SUPFAM" id="SSF103473">
    <property type="entry name" value="MFS general substrate transporter"/>
    <property type="match status" value="1"/>
</dbReference>
<feature type="transmembrane region" description="Helical" evidence="6">
    <location>
        <begin position="140"/>
        <end position="160"/>
    </location>
</feature>
<feature type="transmembrane region" description="Helical" evidence="6">
    <location>
        <begin position="360"/>
        <end position="380"/>
    </location>
</feature>
<dbReference type="InterPro" id="IPR050327">
    <property type="entry name" value="Proton-linked_MCT"/>
</dbReference>
<dbReference type="GO" id="GO:0022857">
    <property type="term" value="F:transmembrane transporter activity"/>
    <property type="evidence" value="ECO:0007669"/>
    <property type="project" value="InterPro"/>
</dbReference>
<dbReference type="OrthoDB" id="182417at2"/>
<keyword evidence="4 6" id="KW-1133">Transmembrane helix</keyword>
<dbReference type="PANTHER" id="PTHR11360">
    <property type="entry name" value="MONOCARBOXYLATE TRANSPORTER"/>
    <property type="match status" value="1"/>
</dbReference>
<comment type="subcellular location">
    <subcellularLocation>
        <location evidence="1">Cell membrane</location>
        <topology evidence="1">Multi-pass membrane protein</topology>
    </subcellularLocation>
</comment>
<sequence>MQNSKVTKVPFYYGWVIVVIAAIGYFFSGPGQTYSISIFINEYIQEFNWSRSLVSGIYSGATLCAGFLLFIVGKMVDDHGHKKVSIVITFLLAFACIWSSFIINPIMLLIGFFMLRLFGQGSMTLISSTLVPQWFIKKRAFALSLISLGMVIGSSIVPPVNMFMNQTFGWRFTWRIWGILLIVIFIPIVYVFLYNKPEDIGLLPDNKKIENEETEEKNKVIEEISWTLNEAAKTRSFWLMLFNQAVPSMISTGIIFHFVSILGENGLRPEIAAMVLSVMAVVSFPLTFIGGYVLDKVEVHYIVALIFIIECMGLLVLLYSNNILFAILYGVCAGIVKGINGVCNNVIWANYFGREHLASIRGVSMTTLVIGSALGPLPFGFAYDRFNGYREILMVMIIFSILGIIASLCAPKPIKKKA</sequence>
<reference evidence="8 9" key="1">
    <citation type="submission" date="2019-03" db="EMBL/GenBank/DDBJ databases">
        <title>Genomic Encyclopedia of Type Strains, Phase IV (KMG-IV): sequencing the most valuable type-strain genomes for metagenomic binning, comparative biology and taxonomic classification.</title>
        <authorList>
            <person name="Goeker M."/>
        </authorList>
    </citation>
    <scope>NUCLEOTIDE SEQUENCE [LARGE SCALE GENOMIC DNA]</scope>
    <source>
        <strain evidence="8 9">DSM 24176</strain>
    </source>
</reference>
<feature type="transmembrane region" description="Helical" evidence="6">
    <location>
        <begin position="172"/>
        <end position="193"/>
    </location>
</feature>
<organism evidence="8 9">
    <name type="scientific">Natranaerovirga hydrolytica</name>
    <dbReference type="NCBI Taxonomy" id="680378"/>
    <lineage>
        <taxon>Bacteria</taxon>
        <taxon>Bacillati</taxon>
        <taxon>Bacillota</taxon>
        <taxon>Clostridia</taxon>
        <taxon>Lachnospirales</taxon>
        <taxon>Natranaerovirgaceae</taxon>
        <taxon>Natranaerovirga</taxon>
    </lineage>
</organism>
<feature type="transmembrane region" description="Helical" evidence="6">
    <location>
        <begin position="49"/>
        <end position="72"/>
    </location>
</feature>
<keyword evidence="3 6" id="KW-0812">Transmembrane</keyword>
<dbReference type="AlphaFoldDB" id="A0A4R1MHA4"/>
<keyword evidence="2" id="KW-0813">Transport</keyword>
<proteinExistence type="predicted"/>
<gene>
    <name evidence="8" type="ORF">EDC19_2273</name>
</gene>